<proteinExistence type="predicted"/>
<evidence type="ECO:0008006" key="4">
    <source>
        <dbReference type="Google" id="ProtNLM"/>
    </source>
</evidence>
<dbReference type="EMBL" id="CATQJA010002659">
    <property type="protein sequence ID" value="CAJ0580314.1"/>
    <property type="molecule type" value="Genomic_DNA"/>
</dbReference>
<dbReference type="InterPro" id="IPR007669">
    <property type="entry name" value="Chst-1-like"/>
</dbReference>
<evidence type="ECO:0000256" key="1">
    <source>
        <dbReference type="SAM" id="Phobius"/>
    </source>
</evidence>
<organism evidence="2 3">
    <name type="scientific">Mesorhabditis spiculigera</name>
    <dbReference type="NCBI Taxonomy" id="96644"/>
    <lineage>
        <taxon>Eukaryota</taxon>
        <taxon>Metazoa</taxon>
        <taxon>Ecdysozoa</taxon>
        <taxon>Nematoda</taxon>
        <taxon>Chromadorea</taxon>
        <taxon>Rhabditida</taxon>
        <taxon>Rhabditina</taxon>
        <taxon>Rhabditomorpha</taxon>
        <taxon>Rhabditoidea</taxon>
        <taxon>Rhabditidae</taxon>
        <taxon>Mesorhabditinae</taxon>
        <taxon>Mesorhabditis</taxon>
    </lineage>
</organism>
<keyword evidence="1" id="KW-1133">Transmembrane helix</keyword>
<keyword evidence="3" id="KW-1185">Reference proteome</keyword>
<accession>A0AA36D5P6</accession>
<dbReference type="PANTHER" id="PTHR22900">
    <property type="entry name" value="PROTEIN CBG14245-RELATED"/>
    <property type="match status" value="1"/>
</dbReference>
<dbReference type="GO" id="GO:0047756">
    <property type="term" value="F:chondroitin 4-sulfotransferase activity"/>
    <property type="evidence" value="ECO:0007669"/>
    <property type="project" value="InterPro"/>
</dbReference>
<name>A0AA36D5P6_9BILA</name>
<evidence type="ECO:0000313" key="2">
    <source>
        <dbReference type="EMBL" id="CAJ0580314.1"/>
    </source>
</evidence>
<feature type="transmembrane region" description="Helical" evidence="1">
    <location>
        <begin position="16"/>
        <end position="34"/>
    </location>
</feature>
<keyword evidence="1" id="KW-0472">Membrane</keyword>
<dbReference type="InterPro" id="IPR005331">
    <property type="entry name" value="Sulfotransferase"/>
</dbReference>
<feature type="non-terminal residue" evidence="2">
    <location>
        <position position="1"/>
    </location>
</feature>
<dbReference type="Proteomes" id="UP001177023">
    <property type="component" value="Unassembled WGS sequence"/>
</dbReference>
<dbReference type="GO" id="GO:0050650">
    <property type="term" value="P:chondroitin sulfate proteoglycan biosynthetic process"/>
    <property type="evidence" value="ECO:0007669"/>
    <property type="project" value="InterPro"/>
</dbReference>
<evidence type="ECO:0000313" key="3">
    <source>
        <dbReference type="Proteomes" id="UP001177023"/>
    </source>
</evidence>
<dbReference type="GO" id="GO:0016020">
    <property type="term" value="C:membrane"/>
    <property type="evidence" value="ECO:0007669"/>
    <property type="project" value="InterPro"/>
</dbReference>
<protein>
    <recommendedName>
        <fullName evidence="4">Carbohydrate sulfotransferase</fullName>
    </recommendedName>
</protein>
<comment type="caution">
    <text evidence="2">The sequence shown here is derived from an EMBL/GenBank/DDBJ whole genome shotgun (WGS) entry which is preliminary data.</text>
</comment>
<keyword evidence="1" id="KW-0812">Transmembrane</keyword>
<sequence>MLKALRYPMLYRNHRALLWALLIAVGILGLVLWWPAGYRNRNGTDAAILFEKTVRERVDIKAKHVETFQLAISRISDEDLKRATQIVYWICPSADDCLLQAPFFDMGAKFRVSKQYKLNACAIYKNMSTVLTAIMCYLFDSTLIRDASNFRNQWNSNRSCIGKNEFWVLRDVENLLGDRFSKLNNFALVREPMERFLSGLINQCTELERCGECKDAACLLGMLDENGRETVRTGDFRLGHRGYSVEEHVNLHFLPQSWQCKFDRYLNDYQLLKYTSSDTDGIAAQMSALFKQVGVSAEEIDFIEEQLKGGRSIHSTLGNEKRTRAERELTHSPALMRRFMALFFFDYILLGFPLPRVEAIPF</sequence>
<dbReference type="AlphaFoldDB" id="A0AA36D5P6"/>
<dbReference type="Pfam" id="PF03567">
    <property type="entry name" value="Sulfotransfer_2"/>
    <property type="match status" value="1"/>
</dbReference>
<dbReference type="GO" id="GO:1902884">
    <property type="term" value="P:positive regulation of response to oxidative stress"/>
    <property type="evidence" value="ECO:0007669"/>
    <property type="project" value="InterPro"/>
</dbReference>
<dbReference type="PANTHER" id="PTHR22900:SF5">
    <property type="entry name" value="PROTEIN CBG14245"/>
    <property type="match status" value="1"/>
</dbReference>
<gene>
    <name evidence="2" type="ORF">MSPICULIGERA_LOCUS18512</name>
</gene>
<reference evidence="2" key="1">
    <citation type="submission" date="2023-06" db="EMBL/GenBank/DDBJ databases">
        <authorList>
            <person name="Delattre M."/>
        </authorList>
    </citation>
    <scope>NUCLEOTIDE SEQUENCE</scope>
    <source>
        <strain evidence="2">AF72</strain>
    </source>
</reference>